<dbReference type="STRING" id="1294263.JCM21531_4475"/>
<organism evidence="2 3">
    <name type="scientific">Acetivibrio straminisolvens JCM 21531</name>
    <dbReference type="NCBI Taxonomy" id="1294263"/>
    <lineage>
        <taxon>Bacteria</taxon>
        <taxon>Bacillati</taxon>
        <taxon>Bacillota</taxon>
        <taxon>Clostridia</taxon>
        <taxon>Eubacteriales</taxon>
        <taxon>Oscillospiraceae</taxon>
        <taxon>Acetivibrio</taxon>
    </lineage>
</organism>
<evidence type="ECO:0000313" key="3">
    <source>
        <dbReference type="Proteomes" id="UP000019109"/>
    </source>
</evidence>
<dbReference type="GO" id="GO:0016020">
    <property type="term" value="C:membrane"/>
    <property type="evidence" value="ECO:0007669"/>
    <property type="project" value="InterPro"/>
</dbReference>
<gene>
    <name evidence="2" type="ORF">JCM21531_4475</name>
</gene>
<sequence>MATLRSLIKVDSNGANIYGIVNGAKQVGLSAEPLEGTLEEFLNSYNNKEIPLPLIARVIIDNTLEHFVVVYKIKGNNIYVADPYKGFLKYSYKDFFSIWTGHIIIFEKTVV</sequence>
<name>W4VCA5_9FIRM</name>
<protein>
    <recommendedName>
        <fullName evidence="1">Peptidase C39 domain-containing protein</fullName>
    </recommendedName>
</protein>
<evidence type="ECO:0000259" key="1">
    <source>
        <dbReference type="Pfam" id="PF03412"/>
    </source>
</evidence>
<keyword evidence="3" id="KW-1185">Reference proteome</keyword>
<evidence type="ECO:0000313" key="2">
    <source>
        <dbReference type="EMBL" id="GAE90831.1"/>
    </source>
</evidence>
<dbReference type="Gene3D" id="3.90.70.10">
    <property type="entry name" value="Cysteine proteinases"/>
    <property type="match status" value="1"/>
</dbReference>
<comment type="caution">
    <text evidence="2">The sequence shown here is derived from an EMBL/GenBank/DDBJ whole genome shotgun (WGS) entry which is preliminary data.</text>
</comment>
<proteinExistence type="predicted"/>
<dbReference type="Pfam" id="PF03412">
    <property type="entry name" value="Peptidase_C39"/>
    <property type="match status" value="1"/>
</dbReference>
<feature type="domain" description="Peptidase C39" evidence="1">
    <location>
        <begin position="2"/>
        <end position="109"/>
    </location>
</feature>
<dbReference type="GO" id="GO:0005524">
    <property type="term" value="F:ATP binding"/>
    <property type="evidence" value="ECO:0007669"/>
    <property type="project" value="InterPro"/>
</dbReference>
<dbReference type="AlphaFoldDB" id="W4VCA5"/>
<dbReference type="GO" id="GO:0006508">
    <property type="term" value="P:proteolysis"/>
    <property type="evidence" value="ECO:0007669"/>
    <property type="project" value="InterPro"/>
</dbReference>
<accession>W4VCA5</accession>
<dbReference type="EMBL" id="BAVR01000097">
    <property type="protein sequence ID" value="GAE90831.1"/>
    <property type="molecule type" value="Genomic_DNA"/>
</dbReference>
<dbReference type="Proteomes" id="UP000019109">
    <property type="component" value="Unassembled WGS sequence"/>
</dbReference>
<dbReference type="GO" id="GO:0008233">
    <property type="term" value="F:peptidase activity"/>
    <property type="evidence" value="ECO:0007669"/>
    <property type="project" value="InterPro"/>
</dbReference>
<dbReference type="InterPro" id="IPR005074">
    <property type="entry name" value="Peptidase_C39"/>
</dbReference>
<reference evidence="2" key="1">
    <citation type="journal article" date="2014" name="Genome Announc.">
        <title>Draft Genome Sequence of Clostridium straminisolvens Strain JCM 21531T, Isolated from a Cellulose-Degrading Bacterial Community.</title>
        <authorList>
            <person name="Yuki M."/>
            <person name="Oshima K."/>
            <person name="Suda W."/>
            <person name="Sakamoto M."/>
            <person name="Kitamura K."/>
            <person name="Iida T."/>
            <person name="Hattori M."/>
            <person name="Ohkuma M."/>
        </authorList>
    </citation>
    <scope>NUCLEOTIDE SEQUENCE [LARGE SCALE GENOMIC DNA]</scope>
    <source>
        <strain evidence="2">JCM 21531</strain>
    </source>
</reference>